<feature type="compositionally biased region" description="Basic residues" evidence="1">
    <location>
        <begin position="73"/>
        <end position="87"/>
    </location>
</feature>
<name>A0AAD7CGZ1_9AGAR</name>
<dbReference type="SUPFAM" id="SSF48371">
    <property type="entry name" value="ARM repeat"/>
    <property type="match status" value="1"/>
</dbReference>
<reference evidence="2" key="1">
    <citation type="submission" date="2023-03" db="EMBL/GenBank/DDBJ databases">
        <title>Massive genome expansion in bonnet fungi (Mycena s.s.) driven by repeated elements and novel gene families across ecological guilds.</title>
        <authorList>
            <consortium name="Lawrence Berkeley National Laboratory"/>
            <person name="Harder C.B."/>
            <person name="Miyauchi S."/>
            <person name="Viragh M."/>
            <person name="Kuo A."/>
            <person name="Thoen E."/>
            <person name="Andreopoulos B."/>
            <person name="Lu D."/>
            <person name="Skrede I."/>
            <person name="Drula E."/>
            <person name="Henrissat B."/>
            <person name="Morin E."/>
            <person name="Kohler A."/>
            <person name="Barry K."/>
            <person name="LaButti K."/>
            <person name="Morin E."/>
            <person name="Salamov A."/>
            <person name="Lipzen A."/>
            <person name="Mereny Z."/>
            <person name="Hegedus B."/>
            <person name="Baldrian P."/>
            <person name="Stursova M."/>
            <person name="Weitz H."/>
            <person name="Taylor A."/>
            <person name="Grigoriev I.V."/>
            <person name="Nagy L.G."/>
            <person name="Martin F."/>
            <person name="Kauserud H."/>
        </authorList>
    </citation>
    <scope>NUCLEOTIDE SEQUENCE</scope>
    <source>
        <strain evidence="2">9284</strain>
    </source>
</reference>
<feature type="compositionally biased region" description="Low complexity" evidence="1">
    <location>
        <begin position="148"/>
        <end position="157"/>
    </location>
</feature>
<sequence length="353" mass="38930">MAMTSPLRHPPAVEAPSRAALRKQRLLEMENEQRIEDAEALKFTEEQRLSLLYSFRHVKFEWSDLDGMRSMRRRYQSPPPRHGHTHCHPTSPVRPSVPHSPHSPNTTANTTGAFAVLTNARLASFNPNETICVRSAMPPCPSTPAPTSPASLATSLSIPPPPASPSPTITSFTPPTITTTKTKIVRTTMAKPSVLSTRRRRSPVKGLFPAPQTATPRSPPGIPIRVPAPPLSSLPENEQERQRVLLASLLQDGPFEDGEDDEETWVDLEDDDEEEDDEEYDDEDEDEDEDDEEFTYDGVDGRAAPLPALGLAAQPNGEEEEEFDESALPTPVPGAAGGWRFAELPPVDWEVEL</sequence>
<dbReference type="Proteomes" id="UP001221142">
    <property type="component" value="Unassembled WGS sequence"/>
</dbReference>
<evidence type="ECO:0000313" key="3">
    <source>
        <dbReference type="Proteomes" id="UP001221142"/>
    </source>
</evidence>
<dbReference type="InterPro" id="IPR016024">
    <property type="entry name" value="ARM-type_fold"/>
</dbReference>
<proteinExistence type="predicted"/>
<protein>
    <submittedName>
        <fullName evidence="2">Uncharacterized protein</fullName>
    </submittedName>
</protein>
<feature type="region of interest" description="Disordered" evidence="1">
    <location>
        <begin position="73"/>
        <end position="109"/>
    </location>
</feature>
<dbReference type="EMBL" id="JARKIF010000002">
    <property type="protein sequence ID" value="KAJ7647997.1"/>
    <property type="molecule type" value="Genomic_DNA"/>
</dbReference>
<feature type="compositionally biased region" description="Low complexity" evidence="1">
    <location>
        <begin position="88"/>
        <end position="107"/>
    </location>
</feature>
<feature type="region of interest" description="Disordered" evidence="1">
    <location>
        <begin position="140"/>
        <end position="175"/>
    </location>
</feature>
<keyword evidence="3" id="KW-1185">Reference proteome</keyword>
<feature type="compositionally biased region" description="Low complexity" evidence="1">
    <location>
        <begin position="166"/>
        <end position="175"/>
    </location>
</feature>
<feature type="compositionally biased region" description="Pro residues" evidence="1">
    <location>
        <begin position="217"/>
        <end position="232"/>
    </location>
</feature>
<organism evidence="2 3">
    <name type="scientific">Roridomyces roridus</name>
    <dbReference type="NCBI Taxonomy" id="1738132"/>
    <lineage>
        <taxon>Eukaryota</taxon>
        <taxon>Fungi</taxon>
        <taxon>Dikarya</taxon>
        <taxon>Basidiomycota</taxon>
        <taxon>Agaricomycotina</taxon>
        <taxon>Agaricomycetes</taxon>
        <taxon>Agaricomycetidae</taxon>
        <taxon>Agaricales</taxon>
        <taxon>Marasmiineae</taxon>
        <taxon>Mycenaceae</taxon>
        <taxon>Roridomyces</taxon>
    </lineage>
</organism>
<feature type="compositionally biased region" description="Low complexity" evidence="1">
    <location>
        <begin position="303"/>
        <end position="315"/>
    </location>
</feature>
<accession>A0AAD7CGZ1</accession>
<evidence type="ECO:0000313" key="2">
    <source>
        <dbReference type="EMBL" id="KAJ7647997.1"/>
    </source>
</evidence>
<comment type="caution">
    <text evidence="2">The sequence shown here is derived from an EMBL/GenBank/DDBJ whole genome shotgun (WGS) entry which is preliminary data.</text>
</comment>
<feature type="compositionally biased region" description="Acidic residues" evidence="1">
    <location>
        <begin position="254"/>
        <end position="295"/>
    </location>
</feature>
<evidence type="ECO:0000256" key="1">
    <source>
        <dbReference type="SAM" id="MobiDB-lite"/>
    </source>
</evidence>
<feature type="region of interest" description="Disordered" evidence="1">
    <location>
        <begin position="188"/>
        <end position="339"/>
    </location>
</feature>
<dbReference type="AlphaFoldDB" id="A0AAD7CGZ1"/>
<gene>
    <name evidence="2" type="ORF">FB45DRAFT_894970</name>
</gene>